<comment type="pathway">
    <text evidence="6">Porphyrin-containing compound metabolism; protoheme biosynthesis.</text>
</comment>
<comment type="catalytic activity">
    <reaction evidence="6">
        <text>coproporphyrinogen III + 3 O2 = coproporphyrin III + 3 H2O2</text>
        <dbReference type="Rhea" id="RHEA:43436"/>
        <dbReference type="ChEBI" id="CHEBI:15379"/>
        <dbReference type="ChEBI" id="CHEBI:16240"/>
        <dbReference type="ChEBI" id="CHEBI:57309"/>
        <dbReference type="ChEBI" id="CHEBI:131725"/>
        <dbReference type="EC" id="1.3.3.15"/>
    </reaction>
</comment>
<dbReference type="NCBIfam" id="TIGR00562">
    <property type="entry name" value="proto_IX_ox"/>
    <property type="match status" value="1"/>
</dbReference>
<sequence length="445" mass="50027">MRVAIIGAGISGLALAYYLQKLGVRYDLFEAGEQVGGMLKSCQQGPYKFELGPSSLHLTPELEELLQELKLQEEKVTPPALEAHRYILKNGKYQKLPISPLGMLFHPFFDWRTKLRIARETQCEKKEVKEETLSHFFSRRFGQEVVDYLVKPMVAGFYAGDPDQLLLEKTFPFLQKLEQEHGSVLKGLVQAPEMKRRPVFTLKSGLASLSEAIASKLISLHLGQKIEMVHKLHGKYLLSIQNDVEGLSDEEFDAVVIALPAHPAADLLNYVAPGLSASLFNVTYAPMAVVHTAYRRADVKFPLNGFGALHPKRENTFTCGSVWTSSLFPHAVPDKEVLFTTFVGGMQWKEHLNLPRQEIMEKVHAELAALYGISAKEPVFQHYHRWAKALPQPDIFIQDVHTLAEALEEDQLYCCANWVAGPSVSDCISFAKNMAHKIKSQRPSF</sequence>
<dbReference type="EMBL" id="CP047897">
    <property type="protein sequence ID" value="QHL87072.1"/>
    <property type="molecule type" value="Genomic_DNA"/>
</dbReference>
<dbReference type="Pfam" id="PF01593">
    <property type="entry name" value="Amino_oxidase"/>
    <property type="match status" value="1"/>
</dbReference>
<accession>A0A6P1P1D9</accession>
<dbReference type="GO" id="GO:0005737">
    <property type="term" value="C:cytoplasm"/>
    <property type="evidence" value="ECO:0007669"/>
    <property type="project" value="UniProtKB-SubCell"/>
</dbReference>
<evidence type="ECO:0000313" key="8">
    <source>
        <dbReference type="EMBL" id="QHL87072.1"/>
    </source>
</evidence>
<dbReference type="SUPFAM" id="SSF54373">
    <property type="entry name" value="FAD-linked reductases, C-terminal domain"/>
    <property type="match status" value="1"/>
</dbReference>
<feature type="domain" description="Amine oxidase" evidence="7">
    <location>
        <begin position="10"/>
        <end position="420"/>
    </location>
</feature>
<dbReference type="Gene3D" id="3.90.660.20">
    <property type="entry name" value="Protoporphyrinogen oxidase, mitochondrial, domain 2"/>
    <property type="match status" value="1"/>
</dbReference>
<dbReference type="SUPFAM" id="SSF51905">
    <property type="entry name" value="FAD/NAD(P)-binding domain"/>
    <property type="match status" value="1"/>
</dbReference>
<proteinExistence type="inferred from homology"/>
<keyword evidence="4 6" id="KW-0560">Oxidoreductase</keyword>
<comment type="subcellular location">
    <subcellularLocation>
        <location evidence="6">Cytoplasm</location>
    </subcellularLocation>
</comment>
<evidence type="ECO:0000256" key="3">
    <source>
        <dbReference type="ARBA" id="ARBA00022827"/>
    </source>
</evidence>
<comment type="function">
    <text evidence="6">Involved in coproporphyrin-dependent heme b biosynthesis. Catalyzes the oxidation of coproporphyrinogen III to coproporphyrin III.</text>
</comment>
<dbReference type="GO" id="GO:0004729">
    <property type="term" value="F:oxygen-dependent protoporphyrinogen oxidase activity"/>
    <property type="evidence" value="ECO:0007669"/>
    <property type="project" value="UniProtKB-UniRule"/>
</dbReference>
<dbReference type="InterPro" id="IPR004572">
    <property type="entry name" value="Protoporphyrinogen_oxidase"/>
</dbReference>
<dbReference type="AlphaFoldDB" id="A0A6P1P1D9"/>
<comment type="cofactor">
    <cofactor evidence="1 6">
        <name>FAD</name>
        <dbReference type="ChEBI" id="CHEBI:57692"/>
    </cofactor>
</comment>
<keyword evidence="9" id="KW-1185">Reference proteome</keyword>
<dbReference type="InterPro" id="IPR002937">
    <property type="entry name" value="Amino_oxidase"/>
</dbReference>
<dbReference type="PRINTS" id="PR00419">
    <property type="entry name" value="ADXRDTASE"/>
</dbReference>
<dbReference type="KEGG" id="nib:GU926_06320"/>
<dbReference type="PANTHER" id="PTHR42923:SF3">
    <property type="entry name" value="PROTOPORPHYRINOGEN OXIDASE"/>
    <property type="match status" value="1"/>
</dbReference>
<dbReference type="InterPro" id="IPR050464">
    <property type="entry name" value="Zeta_carotene_desat/Oxidored"/>
</dbReference>
<organism evidence="8 9">
    <name type="scientific">Nibribacter ruber</name>
    <dbReference type="NCBI Taxonomy" id="2698458"/>
    <lineage>
        <taxon>Bacteria</taxon>
        <taxon>Pseudomonadati</taxon>
        <taxon>Bacteroidota</taxon>
        <taxon>Cytophagia</taxon>
        <taxon>Cytophagales</taxon>
        <taxon>Hymenobacteraceae</taxon>
        <taxon>Nibribacter</taxon>
    </lineage>
</organism>
<name>A0A6P1P1D9_9BACT</name>
<dbReference type="PANTHER" id="PTHR42923">
    <property type="entry name" value="PROTOPORPHYRINOGEN OXIDASE"/>
    <property type="match status" value="1"/>
</dbReference>
<dbReference type="InterPro" id="IPR036188">
    <property type="entry name" value="FAD/NAD-bd_sf"/>
</dbReference>
<reference evidence="8 9" key="1">
    <citation type="submission" date="2020-01" db="EMBL/GenBank/DDBJ databases">
        <authorList>
            <person name="Kim M."/>
        </authorList>
    </citation>
    <scope>NUCLEOTIDE SEQUENCE [LARGE SCALE GENOMIC DNA]</scope>
    <source>
        <strain evidence="8 9">BT10</strain>
    </source>
</reference>
<keyword evidence="5 6" id="KW-0350">Heme biosynthesis</keyword>
<comment type="similarity">
    <text evidence="6">Belongs to the protoporphyrinogen/coproporphyrinogen oxidase family. Coproporphyrinogen III oxidase subfamily.</text>
</comment>
<gene>
    <name evidence="8" type="primary">hemG</name>
    <name evidence="8" type="ORF">GU926_06320</name>
</gene>
<protein>
    <recommendedName>
        <fullName evidence="6">Coproporphyrinogen III oxidase</fullName>
        <ecNumber evidence="6">1.3.3.15</ecNumber>
    </recommendedName>
</protein>
<evidence type="ECO:0000256" key="2">
    <source>
        <dbReference type="ARBA" id="ARBA00022630"/>
    </source>
</evidence>
<evidence type="ECO:0000259" key="7">
    <source>
        <dbReference type="Pfam" id="PF01593"/>
    </source>
</evidence>
<dbReference type="UniPathway" id="UPA00252"/>
<dbReference type="Proteomes" id="UP000464214">
    <property type="component" value="Chromosome"/>
</dbReference>
<dbReference type="Gene3D" id="1.10.3110.10">
    <property type="entry name" value="protoporphyrinogen ix oxidase, domain 3"/>
    <property type="match status" value="1"/>
</dbReference>
<evidence type="ECO:0000256" key="5">
    <source>
        <dbReference type="ARBA" id="ARBA00023133"/>
    </source>
</evidence>
<dbReference type="RefSeq" id="WP_160690097.1">
    <property type="nucleotide sequence ID" value="NZ_CP047897.1"/>
</dbReference>
<evidence type="ECO:0000256" key="6">
    <source>
        <dbReference type="RuleBase" id="RU364052"/>
    </source>
</evidence>
<keyword evidence="2 6" id="KW-0285">Flavoprotein</keyword>
<keyword evidence="3 6" id="KW-0274">FAD</keyword>
<dbReference type="EC" id="1.3.3.15" evidence="6"/>
<dbReference type="Gene3D" id="3.50.50.60">
    <property type="entry name" value="FAD/NAD(P)-binding domain"/>
    <property type="match status" value="1"/>
</dbReference>
<keyword evidence="6" id="KW-0963">Cytoplasm</keyword>
<evidence type="ECO:0000313" key="9">
    <source>
        <dbReference type="Proteomes" id="UP000464214"/>
    </source>
</evidence>
<dbReference type="GO" id="GO:0006783">
    <property type="term" value="P:heme biosynthetic process"/>
    <property type="evidence" value="ECO:0007669"/>
    <property type="project" value="UniProtKB-UniRule"/>
</dbReference>
<evidence type="ECO:0000256" key="1">
    <source>
        <dbReference type="ARBA" id="ARBA00001974"/>
    </source>
</evidence>
<evidence type="ECO:0000256" key="4">
    <source>
        <dbReference type="ARBA" id="ARBA00023002"/>
    </source>
</evidence>